<organism evidence="1 2">
    <name type="scientific">Fructilactobacillus sanfranciscensis</name>
    <name type="common">Lactobacillus sanfranciscensis</name>
    <dbReference type="NCBI Taxonomy" id="1625"/>
    <lineage>
        <taxon>Bacteria</taxon>
        <taxon>Bacillati</taxon>
        <taxon>Bacillota</taxon>
        <taxon>Bacilli</taxon>
        <taxon>Lactobacillales</taxon>
        <taxon>Lactobacillaceae</taxon>
        <taxon>Fructilactobacillus</taxon>
    </lineage>
</organism>
<evidence type="ECO:0000313" key="2">
    <source>
        <dbReference type="Proteomes" id="UP000313312"/>
    </source>
</evidence>
<protein>
    <submittedName>
        <fullName evidence="1">Uncharacterized protein</fullName>
    </submittedName>
</protein>
<dbReference type="EMBL" id="QFCR01000033">
    <property type="protein sequence ID" value="TNK89840.1"/>
    <property type="molecule type" value="Genomic_DNA"/>
</dbReference>
<reference evidence="1 2" key="1">
    <citation type="submission" date="2018-05" db="EMBL/GenBank/DDBJ databases">
        <title>Lactobacillus sanfranciscensis Ah4 draft denome sequence.</title>
        <authorList>
            <person name="Zhang G."/>
        </authorList>
    </citation>
    <scope>NUCLEOTIDE SEQUENCE [LARGE SCALE GENOMIC DNA]</scope>
    <source>
        <strain evidence="1 2">Ah4</strain>
    </source>
</reference>
<sequence>MLNTLKDFRRELVQETNLVEDANAKVSWNDFLGKTNLDQLKSQIEALVNDYNVTYEPSADSSTKISSFTAWASEGDMEKKPRDWYIQMQQYITNYIGEISFALNDKVQEIDVAYEAGDKISSQINNLNN</sequence>
<accession>A0A5C4TIC7</accession>
<proteinExistence type="predicted"/>
<dbReference type="RefSeq" id="WP_139562673.1">
    <property type="nucleotide sequence ID" value="NZ_JARBEX010000004.1"/>
</dbReference>
<dbReference type="AlphaFoldDB" id="A0A5C4TIC7"/>
<gene>
    <name evidence="1" type="ORF">DID87_06665</name>
</gene>
<name>A0A5C4TIC7_FRUSA</name>
<comment type="caution">
    <text evidence="1">The sequence shown here is derived from an EMBL/GenBank/DDBJ whole genome shotgun (WGS) entry which is preliminary data.</text>
</comment>
<dbReference type="Proteomes" id="UP000313312">
    <property type="component" value="Unassembled WGS sequence"/>
</dbReference>
<evidence type="ECO:0000313" key="1">
    <source>
        <dbReference type="EMBL" id="TNK89840.1"/>
    </source>
</evidence>